<dbReference type="EMBL" id="JASWJB010000115">
    <property type="protein sequence ID" value="KAK2596625.1"/>
    <property type="molecule type" value="Genomic_DNA"/>
</dbReference>
<evidence type="ECO:0000313" key="2">
    <source>
        <dbReference type="EMBL" id="KAK2596625.1"/>
    </source>
</evidence>
<gene>
    <name evidence="2" type="ORF">QQS21_006301</name>
</gene>
<comment type="caution">
    <text evidence="2">The sequence shown here is derived from an EMBL/GenBank/DDBJ whole genome shotgun (WGS) entry which is preliminary data.</text>
</comment>
<dbReference type="CDD" id="cd07247">
    <property type="entry name" value="SgaA_N_like"/>
    <property type="match status" value="1"/>
</dbReference>
<dbReference type="Pfam" id="PF00903">
    <property type="entry name" value="Glyoxalase"/>
    <property type="match status" value="1"/>
</dbReference>
<protein>
    <recommendedName>
        <fullName evidence="1">Glyoxalase/fosfomycin resistance/dioxygenase domain-containing protein</fullName>
    </recommendedName>
</protein>
<dbReference type="Gene3D" id="3.10.180.10">
    <property type="entry name" value="2,3-Dihydroxybiphenyl 1,2-Dioxygenase, domain 1"/>
    <property type="match status" value="1"/>
</dbReference>
<accession>A0AAJ0FY48</accession>
<dbReference type="Proteomes" id="UP001251528">
    <property type="component" value="Unassembled WGS sequence"/>
</dbReference>
<dbReference type="InterPro" id="IPR004360">
    <property type="entry name" value="Glyas_Fos-R_dOase_dom"/>
</dbReference>
<sequence>MSCDDQQQGMPEYGQICWFEIPVFDLQRASKLYAEVFGWNCHEEAKSMGEHGVKEMNFFTSADKKFNGAFLVMQEGYQMTRYGNLQKEVLPPLATFCVKDCDETLKQVASLGGSTQCPKTPIGGEMGYFARFNDSEGNIIGVWSQH</sequence>
<dbReference type="PANTHER" id="PTHR33993">
    <property type="entry name" value="GLYOXALASE-RELATED"/>
    <property type="match status" value="1"/>
</dbReference>
<dbReference type="AlphaFoldDB" id="A0AAJ0FY48"/>
<evidence type="ECO:0000259" key="1">
    <source>
        <dbReference type="Pfam" id="PF00903"/>
    </source>
</evidence>
<dbReference type="PANTHER" id="PTHR33993:SF2">
    <property type="entry name" value="VOC DOMAIN-CONTAINING PROTEIN"/>
    <property type="match status" value="1"/>
</dbReference>
<organism evidence="2 3">
    <name type="scientific">Conoideocrella luteorostrata</name>
    <dbReference type="NCBI Taxonomy" id="1105319"/>
    <lineage>
        <taxon>Eukaryota</taxon>
        <taxon>Fungi</taxon>
        <taxon>Dikarya</taxon>
        <taxon>Ascomycota</taxon>
        <taxon>Pezizomycotina</taxon>
        <taxon>Sordariomycetes</taxon>
        <taxon>Hypocreomycetidae</taxon>
        <taxon>Hypocreales</taxon>
        <taxon>Clavicipitaceae</taxon>
        <taxon>Conoideocrella</taxon>
    </lineage>
</organism>
<evidence type="ECO:0000313" key="3">
    <source>
        <dbReference type="Proteomes" id="UP001251528"/>
    </source>
</evidence>
<dbReference type="InterPro" id="IPR052164">
    <property type="entry name" value="Anthracycline_SecMetBiosynth"/>
</dbReference>
<reference evidence="2" key="1">
    <citation type="submission" date="2023-06" db="EMBL/GenBank/DDBJ databases">
        <title>Conoideocrella luteorostrata (Hypocreales: Clavicipitaceae), a potential biocontrol fungus for elongate hemlock scale in United States Christmas tree production areas.</title>
        <authorList>
            <person name="Barrett H."/>
            <person name="Lovett B."/>
            <person name="Macias A.M."/>
            <person name="Stajich J.E."/>
            <person name="Kasson M.T."/>
        </authorList>
    </citation>
    <scope>NUCLEOTIDE SEQUENCE</scope>
    <source>
        <strain evidence="2">ARSEF 14590</strain>
    </source>
</reference>
<dbReference type="SUPFAM" id="SSF54593">
    <property type="entry name" value="Glyoxalase/Bleomycin resistance protein/Dihydroxybiphenyl dioxygenase"/>
    <property type="match status" value="1"/>
</dbReference>
<dbReference type="InterPro" id="IPR029068">
    <property type="entry name" value="Glyas_Bleomycin-R_OHBP_Dase"/>
</dbReference>
<proteinExistence type="predicted"/>
<feature type="domain" description="Glyoxalase/fosfomycin resistance/dioxygenase" evidence="1">
    <location>
        <begin position="18"/>
        <end position="140"/>
    </location>
</feature>
<keyword evidence="3" id="KW-1185">Reference proteome</keyword>
<name>A0AAJ0FY48_9HYPO</name>